<dbReference type="PANTHER" id="PTHR41523:SF8">
    <property type="entry name" value="ETHYLENE RESPONSE SENSOR PROTEIN"/>
    <property type="match status" value="1"/>
</dbReference>
<gene>
    <name evidence="9" type="ORF">GCM10010873_02100</name>
</gene>
<keyword evidence="6 9" id="KW-0418">Kinase</keyword>
<dbReference type="Proteomes" id="UP001157355">
    <property type="component" value="Unassembled WGS sequence"/>
</dbReference>
<name>A0AA37TPA5_9RHOB</name>
<dbReference type="AlphaFoldDB" id="A0AA37TPA5"/>
<dbReference type="EMBL" id="BSPP01000002">
    <property type="protein sequence ID" value="GLS85237.1"/>
    <property type="molecule type" value="Genomic_DNA"/>
</dbReference>
<comment type="catalytic activity">
    <reaction evidence="1">
        <text>ATP + protein L-histidine = ADP + protein N-phospho-L-histidine.</text>
        <dbReference type="EC" id="2.7.13.3"/>
    </reaction>
</comment>
<keyword evidence="3" id="KW-0597">Phosphoprotein</keyword>
<keyword evidence="4" id="KW-0808">Transferase</keyword>
<evidence type="ECO:0000256" key="4">
    <source>
        <dbReference type="ARBA" id="ARBA00022679"/>
    </source>
</evidence>
<sequence>MLPLGLLGLVQSQSANSQSQQRANLAVMDETMRVATPQISLILAAQTIASTLSKSVVLAGILNDAARCEELMKRVAADEPALSLVGFVPLSGKMTCSSEDKDFDLSESATVKKVMASALPAFSVNSKGAVSGVSVLSVTHPVIDLDGKRLGFIAISMPHHALREIGAAAKDADTTAAVEKDPLVLLTFDADGTVLTSSVGLAAAPFSLPANASLKQLAATEAHTFLGRSVQGERRIFSVVKMADGLFLLGSWGQPGGFTVLGQDISPYVFPVLMWLVAMVVALLGAESLVARHMRLLGGAMTAFAGGNRKRMVLDLARSPAEIREIGRCYDILTETILHDEAELENMLRQKEILLREVHHRTGNSLQLIASIMRIHMRQEKSPAVRAILEGLHNRVMALATVHTGLYETAGQKDVRMDALFSGVIRQISGIANQSKKKLDITTDFEPIQLIPDQAVPLALLLTELLAGMAASDEQAGRIEVSLRVLADEQKARLQIKGPAVLGATAVDHQTSTTIGAQLVRGFAQQIGGAVSEDNTPDAVDVSVDFPIREGFETN</sequence>
<keyword evidence="5" id="KW-0547">Nucleotide-binding</keyword>
<comment type="caution">
    <text evidence="9">The sequence shown here is derived from an EMBL/GenBank/DDBJ whole genome shotgun (WGS) entry which is preliminary data.</text>
</comment>
<reference evidence="9 10" key="1">
    <citation type="journal article" date="2014" name="Int. J. Syst. Evol. Microbiol.">
        <title>Complete genome sequence of Corynebacterium casei LMG S-19264T (=DSM 44701T), isolated from a smear-ripened cheese.</title>
        <authorList>
            <consortium name="US DOE Joint Genome Institute (JGI-PGF)"/>
            <person name="Walter F."/>
            <person name="Albersmeier A."/>
            <person name="Kalinowski J."/>
            <person name="Ruckert C."/>
        </authorList>
    </citation>
    <scope>NUCLEOTIDE SEQUENCE [LARGE SCALE GENOMIC DNA]</scope>
    <source>
        <strain evidence="9 10">NBRC 111766</strain>
    </source>
</reference>
<dbReference type="Pfam" id="PF07568">
    <property type="entry name" value="HisKA_2"/>
    <property type="match status" value="1"/>
</dbReference>
<evidence type="ECO:0000313" key="10">
    <source>
        <dbReference type="Proteomes" id="UP001157355"/>
    </source>
</evidence>
<dbReference type="RefSeq" id="WP_284323464.1">
    <property type="nucleotide sequence ID" value="NZ_BSPP01000002.1"/>
</dbReference>
<dbReference type="InterPro" id="IPR036890">
    <property type="entry name" value="HATPase_C_sf"/>
</dbReference>
<evidence type="ECO:0000313" key="9">
    <source>
        <dbReference type="EMBL" id="GLS85237.1"/>
    </source>
</evidence>
<dbReference type="EC" id="2.7.13.3" evidence="2"/>
<evidence type="ECO:0000256" key="5">
    <source>
        <dbReference type="ARBA" id="ARBA00022741"/>
    </source>
</evidence>
<evidence type="ECO:0000256" key="6">
    <source>
        <dbReference type="ARBA" id="ARBA00022777"/>
    </source>
</evidence>
<proteinExistence type="predicted"/>
<evidence type="ECO:0000256" key="2">
    <source>
        <dbReference type="ARBA" id="ARBA00012438"/>
    </source>
</evidence>
<evidence type="ECO:0000256" key="3">
    <source>
        <dbReference type="ARBA" id="ARBA00022553"/>
    </source>
</evidence>
<evidence type="ECO:0000256" key="7">
    <source>
        <dbReference type="ARBA" id="ARBA00022840"/>
    </source>
</evidence>
<dbReference type="Gene3D" id="3.30.450.20">
    <property type="entry name" value="PAS domain"/>
    <property type="match status" value="2"/>
</dbReference>
<protein>
    <recommendedName>
        <fullName evidence="2">histidine kinase</fullName>
        <ecNumber evidence="2">2.7.13.3</ecNumber>
    </recommendedName>
</protein>
<accession>A0AA37TPA5</accession>
<evidence type="ECO:0000256" key="1">
    <source>
        <dbReference type="ARBA" id="ARBA00000085"/>
    </source>
</evidence>
<dbReference type="Gene3D" id="3.30.565.10">
    <property type="entry name" value="Histidine kinase-like ATPase, C-terminal domain"/>
    <property type="match status" value="1"/>
</dbReference>
<dbReference type="GO" id="GO:0005524">
    <property type="term" value="F:ATP binding"/>
    <property type="evidence" value="ECO:0007669"/>
    <property type="project" value="UniProtKB-KW"/>
</dbReference>
<dbReference type="PANTHER" id="PTHR41523">
    <property type="entry name" value="TWO-COMPONENT SYSTEM SENSOR PROTEIN"/>
    <property type="match status" value="1"/>
</dbReference>
<dbReference type="CDD" id="cd18773">
    <property type="entry name" value="PDC1_HK_sensor"/>
    <property type="match status" value="1"/>
</dbReference>
<dbReference type="InterPro" id="IPR011495">
    <property type="entry name" value="Sig_transdc_His_kin_sub2_dim/P"/>
</dbReference>
<feature type="domain" description="Signal transduction histidine kinase subgroup 2 dimerisation and phosphoacceptor" evidence="8">
    <location>
        <begin position="357"/>
        <end position="429"/>
    </location>
</feature>
<organism evidence="9 10">
    <name type="scientific">Cypionkella aquatica</name>
    <dbReference type="NCBI Taxonomy" id="1756042"/>
    <lineage>
        <taxon>Bacteria</taxon>
        <taxon>Pseudomonadati</taxon>
        <taxon>Pseudomonadota</taxon>
        <taxon>Alphaproteobacteria</taxon>
        <taxon>Rhodobacterales</taxon>
        <taxon>Paracoccaceae</taxon>
        <taxon>Cypionkella</taxon>
    </lineage>
</organism>
<keyword evidence="10" id="KW-1185">Reference proteome</keyword>
<dbReference type="GO" id="GO:0004673">
    <property type="term" value="F:protein histidine kinase activity"/>
    <property type="evidence" value="ECO:0007669"/>
    <property type="project" value="UniProtKB-EC"/>
</dbReference>
<evidence type="ECO:0000259" key="8">
    <source>
        <dbReference type="Pfam" id="PF07568"/>
    </source>
</evidence>
<keyword evidence="7" id="KW-0067">ATP-binding</keyword>